<keyword evidence="4 6" id="KW-1133">Transmembrane helix</keyword>
<dbReference type="Pfam" id="PF13726">
    <property type="entry name" value="Na_H_antiport_2"/>
    <property type="match status" value="1"/>
</dbReference>
<feature type="transmembrane region" description="Helical" evidence="6">
    <location>
        <begin position="124"/>
        <end position="141"/>
    </location>
</feature>
<proteinExistence type="predicted"/>
<evidence type="ECO:0000256" key="5">
    <source>
        <dbReference type="ARBA" id="ARBA00023136"/>
    </source>
</evidence>
<comment type="subcellular location">
    <subcellularLocation>
        <location evidence="1">Cell membrane</location>
        <topology evidence="1">Multi-pass membrane protein</topology>
    </subcellularLocation>
</comment>
<protein>
    <submittedName>
        <fullName evidence="9">Na+/H+ antiporter family protein</fullName>
    </submittedName>
</protein>
<feature type="transmembrane region" description="Helical" evidence="6">
    <location>
        <begin position="368"/>
        <end position="393"/>
    </location>
</feature>
<keyword evidence="10" id="KW-1185">Reference proteome</keyword>
<reference evidence="9 10" key="1">
    <citation type="submission" date="2022-05" db="EMBL/GenBank/DDBJ databases">
        <title>Genome Sequencing of Bee-Associated Microbes.</title>
        <authorList>
            <person name="Dunlap C."/>
        </authorList>
    </citation>
    <scope>NUCLEOTIDE SEQUENCE [LARGE SCALE GENOMIC DNA]</scope>
    <source>
        <strain evidence="9 10">NRRL NRS-750</strain>
    </source>
</reference>
<organism evidence="9 10">
    <name type="scientific">Paenibacillus alvei</name>
    <name type="common">Bacillus alvei</name>
    <dbReference type="NCBI Taxonomy" id="44250"/>
    <lineage>
        <taxon>Bacteria</taxon>
        <taxon>Bacillati</taxon>
        <taxon>Bacillota</taxon>
        <taxon>Bacilli</taxon>
        <taxon>Bacillales</taxon>
        <taxon>Paenibacillaceae</taxon>
        <taxon>Paenibacillus</taxon>
    </lineage>
</organism>
<comment type="caution">
    <text evidence="9">The sequence shown here is derived from an EMBL/GenBank/DDBJ whole genome shotgun (WGS) entry which is preliminary data.</text>
</comment>
<keyword evidence="2" id="KW-1003">Cell membrane</keyword>
<feature type="transmembrane region" description="Helical" evidence="6">
    <location>
        <begin position="191"/>
        <end position="212"/>
    </location>
</feature>
<evidence type="ECO:0000259" key="7">
    <source>
        <dbReference type="Pfam" id="PF03553"/>
    </source>
</evidence>
<evidence type="ECO:0000313" key="10">
    <source>
        <dbReference type="Proteomes" id="UP001527090"/>
    </source>
</evidence>
<dbReference type="PANTHER" id="PTHR37821:SF1">
    <property type="entry name" value="AMINO ACID TRANSPORTER YUIF-RELATED"/>
    <property type="match status" value="1"/>
</dbReference>
<evidence type="ECO:0000256" key="1">
    <source>
        <dbReference type="ARBA" id="ARBA00004651"/>
    </source>
</evidence>
<accession>A0ABT4E4T6</accession>
<evidence type="ECO:0000259" key="8">
    <source>
        <dbReference type="Pfam" id="PF13726"/>
    </source>
</evidence>
<keyword evidence="3 6" id="KW-0812">Transmembrane</keyword>
<dbReference type="Proteomes" id="UP001527090">
    <property type="component" value="Unassembled WGS sequence"/>
</dbReference>
<dbReference type="Pfam" id="PF03553">
    <property type="entry name" value="Na_H_antiporter"/>
    <property type="match status" value="1"/>
</dbReference>
<keyword evidence="5 6" id="KW-0472">Membrane</keyword>
<dbReference type="RefSeq" id="WP_268631795.1">
    <property type="nucleotide sequence ID" value="NZ_JAMDLY010000006.1"/>
</dbReference>
<feature type="transmembrane region" description="Helical" evidence="6">
    <location>
        <begin position="267"/>
        <end position="286"/>
    </location>
</feature>
<sequence length="446" mass="45924">MNAVLLSLAILFGLSMLRVHVVLAMLTATVVGGLAGGLSISRVLDVFGEGLKDNARIALSYALLGAFAAGLTETGLPDKLVRGAVSLVQGKDSTKAPRAAARYLVLAAIALIACMSQNAVPVHIAFIPVLIPPLLVLFNSLHIDRRAVACALTFGLITPYMLLPVGFGAIFHDTVAGNITKNGLAVDASLLPRAMLIPAVGMVIGLIVSLAISYRKPRQYTTIEGTTQPGSSPIPGQDGVTNKWAAWSGLAAIAAMLTVQLSTGSMIYGAAAGLAILILSRVIPWSRADRVLTDGMRSMAYIGFVMMSASGFGAVLRDTGHIETLVRASVEAVGDNRAIAALLMLAIGLLVTLGIGSSFSTIPIIATVFVPLCIGLGFSPLATVALIGTAGALGDAGSPASDSTLGPTAGLNADGQHDHIWDTCVPTFLHYNVPLLIAGFIAAMVL</sequence>
<evidence type="ECO:0000256" key="6">
    <source>
        <dbReference type="SAM" id="Phobius"/>
    </source>
</evidence>
<gene>
    <name evidence="9" type="ORF">M5X04_05320</name>
</gene>
<feature type="domain" description="Na+/H+ antiporter NhaC-like C-terminal" evidence="7">
    <location>
        <begin position="152"/>
        <end position="440"/>
    </location>
</feature>
<feature type="domain" description="Putative Na+/H+ antiporter N-terminal" evidence="8">
    <location>
        <begin position="2"/>
        <end position="86"/>
    </location>
</feature>
<feature type="transmembrane region" description="Helical" evidence="6">
    <location>
        <begin position="148"/>
        <end position="171"/>
    </location>
</feature>
<evidence type="ECO:0000313" key="9">
    <source>
        <dbReference type="EMBL" id="MCY9528761.1"/>
    </source>
</evidence>
<evidence type="ECO:0000256" key="3">
    <source>
        <dbReference type="ARBA" id="ARBA00022692"/>
    </source>
</evidence>
<dbReference type="InterPro" id="IPR018461">
    <property type="entry name" value="Na/H_Antiport_NhaC-like_C"/>
</dbReference>
<dbReference type="PANTHER" id="PTHR37821">
    <property type="entry name" value="AMINO ACID TRANSPORTER YUIF-RELATED"/>
    <property type="match status" value="1"/>
</dbReference>
<feature type="transmembrane region" description="Helical" evidence="6">
    <location>
        <begin position="298"/>
        <end position="316"/>
    </location>
</feature>
<evidence type="ECO:0000256" key="4">
    <source>
        <dbReference type="ARBA" id="ARBA00022989"/>
    </source>
</evidence>
<name>A0ABT4E4T6_PAEAL</name>
<feature type="transmembrane region" description="Helical" evidence="6">
    <location>
        <begin position="428"/>
        <end position="445"/>
    </location>
</feature>
<evidence type="ECO:0000256" key="2">
    <source>
        <dbReference type="ARBA" id="ARBA00022475"/>
    </source>
</evidence>
<dbReference type="InterPro" id="IPR052576">
    <property type="entry name" value="AA_Transporter-Related"/>
</dbReference>
<feature type="transmembrane region" description="Helical" evidence="6">
    <location>
        <begin position="56"/>
        <end position="76"/>
    </location>
</feature>
<dbReference type="EMBL" id="JAMDLY010000006">
    <property type="protein sequence ID" value="MCY9528761.1"/>
    <property type="molecule type" value="Genomic_DNA"/>
</dbReference>
<dbReference type="InterPro" id="IPR032813">
    <property type="entry name" value="Na_H_antiport_N"/>
</dbReference>
<feature type="transmembrane region" description="Helical" evidence="6">
    <location>
        <begin position="336"/>
        <end position="356"/>
    </location>
</feature>